<reference evidence="2" key="1">
    <citation type="journal article" date="2008" name="Nat. Genet.">
        <title>The Pristionchus pacificus genome provides a unique perspective on nematode lifestyle and parasitism.</title>
        <authorList>
            <person name="Dieterich C."/>
            <person name="Clifton S.W."/>
            <person name="Schuster L.N."/>
            <person name="Chinwalla A."/>
            <person name="Delehaunty K."/>
            <person name="Dinkelacker I."/>
            <person name="Fulton L."/>
            <person name="Fulton R."/>
            <person name="Godfrey J."/>
            <person name="Minx P."/>
            <person name="Mitreva M."/>
            <person name="Roeseler W."/>
            <person name="Tian H."/>
            <person name="Witte H."/>
            <person name="Yang S.P."/>
            <person name="Wilson R.K."/>
            <person name="Sommer R.J."/>
        </authorList>
    </citation>
    <scope>NUCLEOTIDE SEQUENCE [LARGE SCALE GENOMIC DNA]</scope>
    <source>
        <strain evidence="2">PS312</strain>
    </source>
</reference>
<sequence length="234" mass="26305">NGSSYPSSFFSSIFTIIIEKVEQMNGATKRLVNVIATAKPSLSFNANRRVLLFPEDSLVDTPSFEIARSMNTTVSQTIYSAFLEKSFTKESMLIGANDGLSLSCSYVASKNWDRLSSIASNVLTYSLHSIRDDLRDDDPIISSLSFSTQDVVHSFIYRSFFTGNNIFNVSKSGNLFIYYIIVSYIRRNQNVPFGLSPSEYLRRHRSNLSIANIGFCRTVNPLGPWKISHLNFSL</sequence>
<dbReference type="OrthoDB" id="7249367at2759"/>
<accession>A0A8R1ZBU2</accession>
<keyword evidence="2" id="KW-1185">Reference proteome</keyword>
<reference evidence="1" key="2">
    <citation type="submission" date="2022-06" db="UniProtKB">
        <authorList>
            <consortium name="EnsemblMetazoa"/>
        </authorList>
    </citation>
    <scope>IDENTIFICATION</scope>
    <source>
        <strain evidence="1">PS312</strain>
    </source>
</reference>
<dbReference type="EnsemblMetazoa" id="PPA46700.1">
    <property type="protein sequence ID" value="PPA46700.1"/>
    <property type="gene ID" value="WBGene00304479"/>
</dbReference>
<dbReference type="Proteomes" id="UP000005239">
    <property type="component" value="Unassembled WGS sequence"/>
</dbReference>
<gene>
    <name evidence="1" type="primary">WBGene00304479</name>
</gene>
<protein>
    <submittedName>
        <fullName evidence="1">Uncharacterized protein</fullName>
    </submittedName>
</protein>
<evidence type="ECO:0000313" key="2">
    <source>
        <dbReference type="Proteomes" id="UP000005239"/>
    </source>
</evidence>
<evidence type="ECO:0000313" key="1">
    <source>
        <dbReference type="EnsemblMetazoa" id="PPA46700.1"/>
    </source>
</evidence>
<organism evidence="1 2">
    <name type="scientific">Pristionchus pacificus</name>
    <name type="common">Parasitic nematode worm</name>
    <dbReference type="NCBI Taxonomy" id="54126"/>
    <lineage>
        <taxon>Eukaryota</taxon>
        <taxon>Metazoa</taxon>
        <taxon>Ecdysozoa</taxon>
        <taxon>Nematoda</taxon>
        <taxon>Chromadorea</taxon>
        <taxon>Rhabditida</taxon>
        <taxon>Rhabditina</taxon>
        <taxon>Diplogasteromorpha</taxon>
        <taxon>Diplogasteroidea</taxon>
        <taxon>Neodiplogasteridae</taxon>
        <taxon>Pristionchus</taxon>
    </lineage>
</organism>
<dbReference type="AlphaFoldDB" id="A0A8R1ZBU2"/>
<proteinExistence type="predicted"/>
<name>A0A8R1ZBU2_PRIPA</name>